<dbReference type="AlphaFoldDB" id="A0A426X2H9"/>
<gene>
    <name evidence="1" type="ORF">B296_00058292</name>
</gene>
<organism evidence="1 2">
    <name type="scientific">Ensete ventricosum</name>
    <name type="common">Abyssinian banana</name>
    <name type="synonym">Musa ensete</name>
    <dbReference type="NCBI Taxonomy" id="4639"/>
    <lineage>
        <taxon>Eukaryota</taxon>
        <taxon>Viridiplantae</taxon>
        <taxon>Streptophyta</taxon>
        <taxon>Embryophyta</taxon>
        <taxon>Tracheophyta</taxon>
        <taxon>Spermatophyta</taxon>
        <taxon>Magnoliopsida</taxon>
        <taxon>Liliopsida</taxon>
        <taxon>Zingiberales</taxon>
        <taxon>Musaceae</taxon>
        <taxon>Ensete</taxon>
    </lineage>
</organism>
<reference evidence="1 2" key="1">
    <citation type="journal article" date="2014" name="Agronomy (Basel)">
        <title>A Draft Genome Sequence for Ensete ventricosum, the Drought-Tolerant Tree Against Hunger.</title>
        <authorList>
            <person name="Harrison J."/>
            <person name="Moore K.A."/>
            <person name="Paszkiewicz K."/>
            <person name="Jones T."/>
            <person name="Grant M."/>
            <person name="Ambacheew D."/>
            <person name="Muzemil S."/>
            <person name="Studholme D.J."/>
        </authorList>
    </citation>
    <scope>NUCLEOTIDE SEQUENCE [LARGE SCALE GENOMIC DNA]</scope>
</reference>
<comment type="caution">
    <text evidence="1">The sequence shown here is derived from an EMBL/GenBank/DDBJ whole genome shotgun (WGS) entry which is preliminary data.</text>
</comment>
<sequence length="146" mass="15910">MASIPAPGTIPPVASVALFSLPRVLVRATAHRLSVLYREGTINSFSLSNDNKSTITALLSLPFRSTDRPNCSSISFAEVNCCQTFTAVDNTTVFLTSGKDLRPSQELDLTGGMIVRSNRIVEFGSSRTVCSFLQIHCHWFKISVLS</sequence>
<evidence type="ECO:0000313" key="1">
    <source>
        <dbReference type="EMBL" id="RRT33695.1"/>
    </source>
</evidence>
<dbReference type="EMBL" id="AMZH03028424">
    <property type="protein sequence ID" value="RRT33695.1"/>
    <property type="molecule type" value="Genomic_DNA"/>
</dbReference>
<protein>
    <submittedName>
        <fullName evidence="1">Uncharacterized protein</fullName>
    </submittedName>
</protein>
<name>A0A426X2H9_ENSVE</name>
<proteinExistence type="predicted"/>
<accession>A0A426X2H9</accession>
<evidence type="ECO:0000313" key="2">
    <source>
        <dbReference type="Proteomes" id="UP000287651"/>
    </source>
</evidence>
<dbReference type="Proteomes" id="UP000287651">
    <property type="component" value="Unassembled WGS sequence"/>
</dbReference>